<dbReference type="SUPFAM" id="SSF56436">
    <property type="entry name" value="C-type lectin-like"/>
    <property type="match status" value="1"/>
</dbReference>
<feature type="domain" description="Sulfatase-modifying factor enzyme-like" evidence="1">
    <location>
        <begin position="6"/>
        <end position="244"/>
    </location>
</feature>
<proteinExistence type="predicted"/>
<dbReference type="OrthoDB" id="9768004at2"/>
<accession>A0A2N9YFB5</accession>
<dbReference type="RefSeq" id="WP_062153581.1">
    <property type="nucleotide sequence ID" value="NZ_CP012373.2"/>
</dbReference>
<evidence type="ECO:0000313" key="3">
    <source>
        <dbReference type="Proteomes" id="UP000234271"/>
    </source>
</evidence>
<gene>
    <name evidence="2" type="ORF">BLE401_10995</name>
</gene>
<protein>
    <submittedName>
        <fullName evidence="2">SUMF1/EgtB/PvdO family nonheme iron enzyme</fullName>
    </submittedName>
</protein>
<dbReference type="Gene3D" id="3.90.1580.10">
    <property type="entry name" value="paralog of FGE (formylglycine-generating enzyme)"/>
    <property type="match status" value="1"/>
</dbReference>
<dbReference type="AlphaFoldDB" id="A0A2N9YFB5"/>
<evidence type="ECO:0000259" key="1">
    <source>
        <dbReference type="Pfam" id="PF03781"/>
    </source>
</evidence>
<organism evidence="2 3">
    <name type="scientific">Beggiatoa leptomitoformis</name>
    <dbReference type="NCBI Taxonomy" id="288004"/>
    <lineage>
        <taxon>Bacteria</taxon>
        <taxon>Pseudomonadati</taxon>
        <taxon>Pseudomonadota</taxon>
        <taxon>Gammaproteobacteria</taxon>
        <taxon>Thiotrichales</taxon>
        <taxon>Thiotrichaceae</taxon>
        <taxon>Beggiatoa</taxon>
    </lineage>
</organism>
<keyword evidence="3" id="KW-1185">Reference proteome</keyword>
<dbReference type="InterPro" id="IPR005532">
    <property type="entry name" value="SUMF_dom"/>
</dbReference>
<name>A0A2N9YFB5_9GAMM</name>
<evidence type="ECO:0000313" key="2">
    <source>
        <dbReference type="EMBL" id="AUI69172.1"/>
    </source>
</evidence>
<reference evidence="3" key="1">
    <citation type="submission" date="2016-12" db="EMBL/GenBank/DDBJ databases">
        <title>Complete Genome Sequence of Beggiatoa leptomitiformis D-401.</title>
        <authorList>
            <person name="Fomenkov A."/>
            <person name="Vincze T."/>
            <person name="Grabovich M."/>
            <person name="Anton B.P."/>
            <person name="Dubinina G."/>
            <person name="Orlova M."/>
            <person name="Belousova E."/>
            <person name="Roberts R.J."/>
        </authorList>
    </citation>
    <scope>NUCLEOTIDE SEQUENCE [LARGE SCALE GENOMIC DNA]</scope>
    <source>
        <strain evidence="3">D-401</strain>
    </source>
</reference>
<dbReference type="Proteomes" id="UP000234271">
    <property type="component" value="Chromosome"/>
</dbReference>
<dbReference type="PANTHER" id="PTHR23150">
    <property type="entry name" value="SULFATASE MODIFYING FACTOR 1, 2"/>
    <property type="match status" value="1"/>
</dbReference>
<dbReference type="InterPro" id="IPR016187">
    <property type="entry name" value="CTDL_fold"/>
</dbReference>
<dbReference type="InterPro" id="IPR042095">
    <property type="entry name" value="SUMF_sf"/>
</dbReference>
<dbReference type="GO" id="GO:0120147">
    <property type="term" value="F:formylglycine-generating oxidase activity"/>
    <property type="evidence" value="ECO:0007669"/>
    <property type="project" value="TreeGrafter"/>
</dbReference>
<dbReference type="PANTHER" id="PTHR23150:SF19">
    <property type="entry name" value="FORMYLGLYCINE-GENERATING ENZYME"/>
    <property type="match status" value="1"/>
</dbReference>
<dbReference type="EMBL" id="CP018889">
    <property type="protein sequence ID" value="AUI69172.1"/>
    <property type="molecule type" value="Genomic_DNA"/>
</dbReference>
<dbReference type="InterPro" id="IPR051043">
    <property type="entry name" value="Sulfatase_Mod_Factor_Kinase"/>
</dbReference>
<sequence>MFKQFDWVTIPAGVFWMGTDVATDTVAAQFAWAQQVEQPQHQVYLPDYRISRYPVTNAQWGVFLAQTDYTWADHDKLWLSGIPEGKEQHPVVWVTWQDAMAFCRWAGVSLPTDAEWEKAARGTDKRLYPWGNQAPDASLANFANQVGDTTAVTHYPAGKSPYGVFDMAGNTWEWISTVWGTDKDNPEFTLPYQVDDGRESLEDSQILRMVRAGGWKYDATLIRCAYRDWNKPQTRGSGLGFRVVMR</sequence>
<dbReference type="Pfam" id="PF03781">
    <property type="entry name" value="FGE-sulfatase"/>
    <property type="match status" value="1"/>
</dbReference>